<accession>A0ABR7ECU6</accession>
<name>A0ABR7ECU6_9FIRM</name>
<comment type="caution">
    <text evidence="1">The sequence shown here is derived from an EMBL/GenBank/DDBJ whole genome shotgun (WGS) entry which is preliminary data.</text>
</comment>
<organism evidence="1 2">
    <name type="scientific">Christensenella tenuis</name>
    <dbReference type="NCBI Taxonomy" id="2763033"/>
    <lineage>
        <taxon>Bacteria</taxon>
        <taxon>Bacillati</taxon>
        <taxon>Bacillota</taxon>
        <taxon>Clostridia</taxon>
        <taxon>Christensenellales</taxon>
        <taxon>Christensenellaceae</taxon>
        <taxon>Christensenella</taxon>
    </lineage>
</organism>
<reference evidence="1 2" key="1">
    <citation type="submission" date="2020-08" db="EMBL/GenBank/DDBJ databases">
        <title>Genome public.</title>
        <authorList>
            <person name="Liu C."/>
            <person name="Sun Q."/>
        </authorList>
    </citation>
    <scope>NUCLEOTIDE SEQUENCE [LARGE SCALE GENOMIC DNA]</scope>
    <source>
        <strain evidence="1 2">NSJ-35</strain>
    </source>
</reference>
<dbReference type="EMBL" id="JACOON010000002">
    <property type="protein sequence ID" value="MBC5647606.1"/>
    <property type="molecule type" value="Genomic_DNA"/>
</dbReference>
<protein>
    <submittedName>
        <fullName evidence="1">Uncharacterized protein</fullName>
    </submittedName>
</protein>
<sequence length="285" mass="31473">MKKWTFRFFSPGEAVEDDGQTFGLTASECYPLGNEKKILGEVFAGTYDEVLERLGQYAGAQGAGVSNAVILFRENKGNETFIQKFSGLFPGIGCAGGTAAHTDTHGPRVLPGDGDVAVMLVGQPSVVQSCNVHEKIGYADIECEQRYVGKIDGMRADEWFREKAQIYTDGKICYEQLTLSEDNGKNVHFTEKDGRLFANAALDTEKIQIRYVSRKDAQKTADRFANTDDTIVFGCAGVNTLLDRRVPLGEDSMIGFLFSEVVTLDRKPMFANLMLSKIVFRDENS</sequence>
<gene>
    <name evidence="1" type="ORF">H8S18_04595</name>
</gene>
<dbReference type="Proteomes" id="UP000606889">
    <property type="component" value="Unassembled WGS sequence"/>
</dbReference>
<evidence type="ECO:0000313" key="1">
    <source>
        <dbReference type="EMBL" id="MBC5647606.1"/>
    </source>
</evidence>
<dbReference type="RefSeq" id="WP_186857126.1">
    <property type="nucleotide sequence ID" value="NZ_JACOON010000002.1"/>
</dbReference>
<proteinExistence type="predicted"/>
<evidence type="ECO:0000313" key="2">
    <source>
        <dbReference type="Proteomes" id="UP000606889"/>
    </source>
</evidence>
<keyword evidence="2" id="KW-1185">Reference proteome</keyword>